<gene>
    <name evidence="3" type="ORF">H9632_05770</name>
</gene>
<proteinExistence type="predicted"/>
<comment type="caution">
    <text evidence="3">The sequence shown here is derived from an EMBL/GenBank/DDBJ whole genome shotgun (WGS) entry which is preliminary data.</text>
</comment>
<organism evidence="3 4">
    <name type="scientific">Solibacillus merdavium</name>
    <dbReference type="NCBI Taxonomy" id="2762218"/>
    <lineage>
        <taxon>Bacteria</taxon>
        <taxon>Bacillati</taxon>
        <taxon>Bacillota</taxon>
        <taxon>Bacilli</taxon>
        <taxon>Bacillales</taxon>
        <taxon>Caryophanaceae</taxon>
        <taxon>Solibacillus</taxon>
    </lineage>
</organism>
<reference evidence="3 4" key="1">
    <citation type="submission" date="2020-08" db="EMBL/GenBank/DDBJ databases">
        <title>A Genomic Blueprint of the Chicken Gut Microbiome.</title>
        <authorList>
            <person name="Gilroy R."/>
            <person name="Ravi A."/>
            <person name="Getino M."/>
            <person name="Pursley I."/>
            <person name="Horton D.L."/>
            <person name="Alikhan N.-F."/>
            <person name="Baker D."/>
            <person name="Gharbi K."/>
            <person name="Hall N."/>
            <person name="Watson M."/>
            <person name="Adriaenssens E.M."/>
            <person name="Foster-Nyarko E."/>
            <person name="Jarju S."/>
            <person name="Secka A."/>
            <person name="Antonio M."/>
            <person name="Oren A."/>
            <person name="Chaudhuri R."/>
            <person name="La Ragione R.M."/>
            <person name="Hildebrand F."/>
            <person name="Pallen M.J."/>
        </authorList>
    </citation>
    <scope>NUCLEOTIDE SEQUENCE [LARGE SCALE GENOMIC DNA]</scope>
    <source>
        <strain evidence="3 4">Sa1YVA6</strain>
    </source>
</reference>
<keyword evidence="1" id="KW-0808">Transferase</keyword>
<evidence type="ECO:0000313" key="4">
    <source>
        <dbReference type="Proteomes" id="UP000600565"/>
    </source>
</evidence>
<keyword evidence="4" id="KW-1185">Reference proteome</keyword>
<dbReference type="SUPFAM" id="SSF53756">
    <property type="entry name" value="UDP-Glycosyltransferase/glycogen phosphorylase"/>
    <property type="match status" value="1"/>
</dbReference>
<dbReference type="Pfam" id="PF00534">
    <property type="entry name" value="Glycos_transf_1"/>
    <property type="match status" value="1"/>
</dbReference>
<dbReference type="Gene3D" id="3.40.50.2000">
    <property type="entry name" value="Glycogen Phosphorylase B"/>
    <property type="match status" value="2"/>
</dbReference>
<dbReference type="EMBL" id="JACSPW010000004">
    <property type="protein sequence ID" value="MBD8032568.1"/>
    <property type="molecule type" value="Genomic_DNA"/>
</dbReference>
<dbReference type="PANTHER" id="PTHR46401:SF2">
    <property type="entry name" value="GLYCOSYLTRANSFERASE WBBK-RELATED"/>
    <property type="match status" value="1"/>
</dbReference>
<dbReference type="PANTHER" id="PTHR46401">
    <property type="entry name" value="GLYCOSYLTRANSFERASE WBBK-RELATED"/>
    <property type="match status" value="1"/>
</dbReference>
<sequence>MKKILYVYKWATMGGVERVLLNRALAFKEANYNVSQDVFFLHDSGGKILLNQYIKGKDLGGYLQIVETFNPNHYDFIHVIDTPEIFEMTKNYEKIVFECHTAYTENRQYLSDLPFNIKNIIVPSDKFKEDIINEIPEQLQKKTIVLRNFVPALLVEKNVNSTNVFPKIPIAYIGRIDKLKNVEEVIEIFVNLQKKVGDKFILIIAGPITTEVDLFKIISDKCLLNRVIYLPPIAFEKVPQLFNIIKNNNGIVISSSKGESFGLSIAEAIVNDIPILASNIHNALVDNDSTFLYELNSINEATNKIKYITENFDICKKRLGKYKSKLTDSAFLKDWDAMYG</sequence>
<accession>A0ABR8XKU9</accession>
<evidence type="ECO:0000256" key="1">
    <source>
        <dbReference type="ARBA" id="ARBA00022679"/>
    </source>
</evidence>
<feature type="domain" description="Glycosyl transferase family 1" evidence="2">
    <location>
        <begin position="170"/>
        <end position="315"/>
    </location>
</feature>
<protein>
    <submittedName>
        <fullName evidence="3">Glycosyltransferase</fullName>
    </submittedName>
</protein>
<evidence type="ECO:0000313" key="3">
    <source>
        <dbReference type="EMBL" id="MBD8032568.1"/>
    </source>
</evidence>
<name>A0ABR8XKU9_9BACL</name>
<dbReference type="Proteomes" id="UP000600565">
    <property type="component" value="Unassembled WGS sequence"/>
</dbReference>
<evidence type="ECO:0000259" key="2">
    <source>
        <dbReference type="Pfam" id="PF00534"/>
    </source>
</evidence>
<dbReference type="InterPro" id="IPR001296">
    <property type="entry name" value="Glyco_trans_1"/>
</dbReference>
<dbReference type="RefSeq" id="WP_191703171.1">
    <property type="nucleotide sequence ID" value="NZ_JACSPW010000004.1"/>
</dbReference>